<gene>
    <name evidence="2" type="ORF">Zmor_025781</name>
</gene>
<feature type="compositionally biased region" description="Basic and acidic residues" evidence="1">
    <location>
        <begin position="253"/>
        <end position="273"/>
    </location>
</feature>
<dbReference type="Proteomes" id="UP001168821">
    <property type="component" value="Unassembled WGS sequence"/>
</dbReference>
<evidence type="ECO:0000313" key="2">
    <source>
        <dbReference type="EMBL" id="KAJ3643043.1"/>
    </source>
</evidence>
<comment type="caution">
    <text evidence="2">The sequence shown here is derived from an EMBL/GenBank/DDBJ whole genome shotgun (WGS) entry which is preliminary data.</text>
</comment>
<feature type="region of interest" description="Disordered" evidence="1">
    <location>
        <begin position="1"/>
        <end position="161"/>
    </location>
</feature>
<keyword evidence="3" id="KW-1185">Reference proteome</keyword>
<dbReference type="EMBL" id="JALNTZ010000008">
    <property type="protein sequence ID" value="KAJ3643043.1"/>
    <property type="molecule type" value="Genomic_DNA"/>
</dbReference>
<dbReference type="AlphaFoldDB" id="A0AA38M4G1"/>
<feature type="compositionally biased region" description="Polar residues" evidence="1">
    <location>
        <begin position="101"/>
        <end position="116"/>
    </location>
</feature>
<reference evidence="2" key="1">
    <citation type="journal article" date="2023" name="G3 (Bethesda)">
        <title>Whole genome assemblies of Zophobas morio and Tenebrio molitor.</title>
        <authorList>
            <person name="Kaur S."/>
            <person name="Stinson S.A."/>
            <person name="diCenzo G.C."/>
        </authorList>
    </citation>
    <scope>NUCLEOTIDE SEQUENCE</scope>
    <source>
        <strain evidence="2">QUZm001</strain>
    </source>
</reference>
<accession>A0AA38M4G1</accession>
<proteinExistence type="predicted"/>
<feature type="compositionally biased region" description="Low complexity" evidence="1">
    <location>
        <begin position="235"/>
        <end position="252"/>
    </location>
</feature>
<feature type="region of interest" description="Disordered" evidence="1">
    <location>
        <begin position="206"/>
        <end position="273"/>
    </location>
</feature>
<sequence length="273" mass="30169">MHAENERTFPNRENLTLPMTNTTAPPIPQRELRPRSQGFNTSFTEVQTPTRGLDYNSSSLPLMKSRNSDSYDIPLPPKPTHSRERSLTKPPSPRLLRHASMTPTDGTSPLRNSWSDSGVEEAPPLPPRSHTPDKRLVGFSNEAPPNIPKRGQKKSTSSLVGPDGFVTVECGYELTPDSLRDSGISMSENSNLNNLNNTCYEDFDLKSHQQEMNISSSPYEDSPKLENPPPIPPKSSLACSSSLNSSLELTSSLERKREVDGATPESEKEEKSP</sequence>
<organism evidence="2 3">
    <name type="scientific">Zophobas morio</name>
    <dbReference type="NCBI Taxonomy" id="2755281"/>
    <lineage>
        <taxon>Eukaryota</taxon>
        <taxon>Metazoa</taxon>
        <taxon>Ecdysozoa</taxon>
        <taxon>Arthropoda</taxon>
        <taxon>Hexapoda</taxon>
        <taxon>Insecta</taxon>
        <taxon>Pterygota</taxon>
        <taxon>Neoptera</taxon>
        <taxon>Endopterygota</taxon>
        <taxon>Coleoptera</taxon>
        <taxon>Polyphaga</taxon>
        <taxon>Cucujiformia</taxon>
        <taxon>Tenebrionidae</taxon>
        <taxon>Zophobas</taxon>
    </lineage>
</organism>
<name>A0AA38M4G1_9CUCU</name>
<evidence type="ECO:0000313" key="3">
    <source>
        <dbReference type="Proteomes" id="UP001168821"/>
    </source>
</evidence>
<protein>
    <submittedName>
        <fullName evidence="2">Uncharacterized protein</fullName>
    </submittedName>
</protein>
<feature type="compositionally biased region" description="Basic and acidic residues" evidence="1">
    <location>
        <begin position="1"/>
        <end position="10"/>
    </location>
</feature>
<evidence type="ECO:0000256" key="1">
    <source>
        <dbReference type="SAM" id="MobiDB-lite"/>
    </source>
</evidence>
<feature type="compositionally biased region" description="Polar residues" evidence="1">
    <location>
        <begin position="37"/>
        <end position="60"/>
    </location>
</feature>
<feature type="compositionally biased region" description="Polar residues" evidence="1">
    <location>
        <begin position="210"/>
        <end position="219"/>
    </location>
</feature>
<feature type="compositionally biased region" description="Polar residues" evidence="1">
    <location>
        <begin position="11"/>
        <end position="24"/>
    </location>
</feature>